<feature type="domain" description="HNH nuclease" evidence="1">
    <location>
        <begin position="217"/>
        <end position="268"/>
    </location>
</feature>
<keyword evidence="2" id="KW-0255">Endonuclease</keyword>
<keyword evidence="3" id="KW-1185">Reference proteome</keyword>
<protein>
    <submittedName>
        <fullName evidence="2">HNH endonuclease</fullName>
    </submittedName>
</protein>
<dbReference type="EMBL" id="FWWY01000001">
    <property type="protein sequence ID" value="SMC05939.1"/>
    <property type="molecule type" value="Genomic_DNA"/>
</dbReference>
<dbReference type="InterPro" id="IPR003615">
    <property type="entry name" value="HNH_nuc"/>
</dbReference>
<keyword evidence="2" id="KW-0378">Hydrolase</keyword>
<sequence length="330" mass="37875">MNIFIHHVGKDGANRDFPKSIENQVPSQKTKLYKSTFRNGLKNIGDETNIWGVPAGAKPIFDQLNEGDWIFLIGSLNKIPDTQTWESKIRFAFQIVDYTIGIEEQAFDLSKSIWGEPRFPLVVVGQVFPIDLQYSRLLRYIGYKPNFFPSGLFFRVNESRMAMTPEELMEEILSESCVMDKDDLVSQRTTKFVLRAIRAASFRNRVLNVLGKQCAACNFSTLREPSLSSGIEVAHIVPVEYGGQDTIENGIPLCRLHHWAFDNGLITFRVDHERLKTVVHPTRGMYLGQRDWALQQFEASTISLPGDKQYLKILERNLNEHNSIYRWDLS</sequence>
<dbReference type="AlphaFoldDB" id="A0A1W1WIG7"/>
<evidence type="ECO:0000259" key="1">
    <source>
        <dbReference type="Pfam" id="PF13391"/>
    </source>
</evidence>
<dbReference type="Gene3D" id="1.10.30.50">
    <property type="match status" value="1"/>
</dbReference>
<evidence type="ECO:0000313" key="2">
    <source>
        <dbReference type="EMBL" id="SMC05939.1"/>
    </source>
</evidence>
<dbReference type="Proteomes" id="UP000192660">
    <property type="component" value="Unassembled WGS sequence"/>
</dbReference>
<keyword evidence="2" id="KW-0540">Nuclease</keyword>
<proteinExistence type="predicted"/>
<dbReference type="GO" id="GO:0004519">
    <property type="term" value="F:endonuclease activity"/>
    <property type="evidence" value="ECO:0007669"/>
    <property type="project" value="UniProtKB-KW"/>
</dbReference>
<dbReference type="CDD" id="cd00085">
    <property type="entry name" value="HNHc"/>
    <property type="match status" value="1"/>
</dbReference>
<accession>A0A1W1WIG7</accession>
<dbReference type="RefSeq" id="WP_020373733.1">
    <property type="nucleotide sequence ID" value="NZ_FWWY01000001.1"/>
</dbReference>
<dbReference type="Pfam" id="PF13391">
    <property type="entry name" value="HNH_2"/>
    <property type="match status" value="1"/>
</dbReference>
<evidence type="ECO:0000313" key="3">
    <source>
        <dbReference type="Proteomes" id="UP000192660"/>
    </source>
</evidence>
<organism evidence="2 3">
    <name type="scientific">Sulfobacillus thermosulfidooxidans (strain DSM 9293 / VKM B-1269 / AT-1)</name>
    <dbReference type="NCBI Taxonomy" id="929705"/>
    <lineage>
        <taxon>Bacteria</taxon>
        <taxon>Bacillati</taxon>
        <taxon>Bacillota</taxon>
        <taxon>Clostridia</taxon>
        <taxon>Eubacteriales</taxon>
        <taxon>Clostridiales Family XVII. Incertae Sedis</taxon>
        <taxon>Sulfobacillus</taxon>
    </lineage>
</organism>
<gene>
    <name evidence="2" type="ORF">SAMN00768000_2545</name>
</gene>
<name>A0A1W1WIG7_SULTA</name>
<reference evidence="3" key="1">
    <citation type="submission" date="2017-04" db="EMBL/GenBank/DDBJ databases">
        <authorList>
            <person name="Varghese N."/>
            <person name="Submissions S."/>
        </authorList>
    </citation>
    <scope>NUCLEOTIDE SEQUENCE [LARGE SCALE GENOMIC DNA]</scope>
    <source>
        <strain evidence="3">DSM 9293</strain>
    </source>
</reference>